<keyword evidence="4" id="KW-1185">Reference proteome</keyword>
<protein>
    <submittedName>
        <fullName evidence="3">Lysophospholipase, alpha-beta hydrolase superfamily</fullName>
    </submittedName>
</protein>
<evidence type="ECO:0000259" key="2">
    <source>
        <dbReference type="Pfam" id="PF12697"/>
    </source>
</evidence>
<feature type="region of interest" description="Disordered" evidence="1">
    <location>
        <begin position="284"/>
        <end position="306"/>
    </location>
</feature>
<name>A0A239E2C6_9ACTN</name>
<dbReference type="OrthoDB" id="3810256at2"/>
<dbReference type="PANTHER" id="PTHR43194">
    <property type="entry name" value="HYDROLASE ALPHA/BETA FOLD FAMILY"/>
    <property type="match status" value="1"/>
</dbReference>
<dbReference type="Proteomes" id="UP000198386">
    <property type="component" value="Unassembled WGS sequence"/>
</dbReference>
<sequence>MTSVSEREAQEIRAANAAGATPVVLVHGLWLLPSSWAPWVDLFQAAGHPTLTPDWPDDPETVEQARADPDVLARKSLRQVADHTAEVVEALDRRPVVMGHSTGGLLAQVLAGRGLSAVTVAIDPGVFRGVLPLPVSVLRGIGPFLVDPRTRSRAITLTFDQFRYGWANALDEDEARELYDRHHVAGSGLALVQMANANLNPWTQARVDTRNPDRGPLLIIEGERDHTVPWAIAHAAYQRQRHNPAVTEIVEVPDRGHSLTIDSGWHEVARTALDFVERCLRGDADRPRRPRTRRSGAAGTTPAGPG</sequence>
<organism evidence="3 4">
    <name type="scientific">Geodermatophilus saharensis</name>
    <dbReference type="NCBI Taxonomy" id="1137994"/>
    <lineage>
        <taxon>Bacteria</taxon>
        <taxon>Bacillati</taxon>
        <taxon>Actinomycetota</taxon>
        <taxon>Actinomycetes</taxon>
        <taxon>Geodermatophilales</taxon>
        <taxon>Geodermatophilaceae</taxon>
        <taxon>Geodermatophilus</taxon>
    </lineage>
</organism>
<evidence type="ECO:0000313" key="4">
    <source>
        <dbReference type="Proteomes" id="UP000198386"/>
    </source>
</evidence>
<feature type="domain" description="AB hydrolase-1" evidence="2">
    <location>
        <begin position="23"/>
        <end position="270"/>
    </location>
</feature>
<gene>
    <name evidence="3" type="ORF">SAMN04488107_2316</name>
</gene>
<dbReference type="Pfam" id="PF12697">
    <property type="entry name" value="Abhydrolase_6"/>
    <property type="match status" value="1"/>
</dbReference>
<keyword evidence="3" id="KW-0378">Hydrolase</keyword>
<dbReference type="SUPFAM" id="SSF53474">
    <property type="entry name" value="alpha/beta-Hydrolases"/>
    <property type="match status" value="1"/>
</dbReference>
<proteinExistence type="predicted"/>
<dbReference type="InterPro" id="IPR029058">
    <property type="entry name" value="AB_hydrolase_fold"/>
</dbReference>
<evidence type="ECO:0000313" key="3">
    <source>
        <dbReference type="EMBL" id="SNS38123.1"/>
    </source>
</evidence>
<evidence type="ECO:0000256" key="1">
    <source>
        <dbReference type="SAM" id="MobiDB-lite"/>
    </source>
</evidence>
<dbReference type="AlphaFoldDB" id="A0A239E2C6"/>
<dbReference type="RefSeq" id="WP_089404377.1">
    <property type="nucleotide sequence ID" value="NZ_FZOH01000004.1"/>
</dbReference>
<dbReference type="InterPro" id="IPR050228">
    <property type="entry name" value="Carboxylesterase_BioH"/>
</dbReference>
<reference evidence="4" key="1">
    <citation type="submission" date="2017-06" db="EMBL/GenBank/DDBJ databases">
        <authorList>
            <person name="Varghese N."/>
            <person name="Submissions S."/>
        </authorList>
    </citation>
    <scope>NUCLEOTIDE SEQUENCE [LARGE SCALE GENOMIC DNA]</scope>
    <source>
        <strain evidence="4">DSM 45423</strain>
    </source>
</reference>
<dbReference type="GO" id="GO:0016787">
    <property type="term" value="F:hydrolase activity"/>
    <property type="evidence" value="ECO:0007669"/>
    <property type="project" value="UniProtKB-KW"/>
</dbReference>
<dbReference type="PANTHER" id="PTHR43194:SF5">
    <property type="entry name" value="PIMELOYL-[ACYL-CARRIER PROTEIN] METHYL ESTER ESTERASE"/>
    <property type="match status" value="1"/>
</dbReference>
<dbReference type="Gene3D" id="3.40.50.1820">
    <property type="entry name" value="alpha/beta hydrolase"/>
    <property type="match status" value="1"/>
</dbReference>
<feature type="compositionally biased region" description="Low complexity" evidence="1">
    <location>
        <begin position="295"/>
        <end position="306"/>
    </location>
</feature>
<accession>A0A239E2C6</accession>
<dbReference type="EMBL" id="FZOH01000004">
    <property type="protein sequence ID" value="SNS38123.1"/>
    <property type="molecule type" value="Genomic_DNA"/>
</dbReference>
<dbReference type="InterPro" id="IPR000073">
    <property type="entry name" value="AB_hydrolase_1"/>
</dbReference>